<dbReference type="Gene3D" id="3.75.10.10">
    <property type="entry name" value="L-arginine/glycine Amidinotransferase, Chain A"/>
    <property type="match status" value="1"/>
</dbReference>
<accession>A0ABU2ZUA2</accession>
<dbReference type="InterPro" id="IPR007466">
    <property type="entry name" value="Peptidyl-Arg-deiminase_porph"/>
</dbReference>
<reference evidence="2 3" key="1">
    <citation type="submission" date="2023-09" db="EMBL/GenBank/DDBJ databases">
        <authorList>
            <person name="Rey-Velasco X."/>
        </authorList>
    </citation>
    <scope>NUCLEOTIDE SEQUENCE [LARGE SCALE GENOMIC DNA]</scope>
    <source>
        <strain evidence="2 3">P117</strain>
    </source>
</reference>
<keyword evidence="3" id="KW-1185">Reference proteome</keyword>
<dbReference type="PANTHER" id="PTHR31377:SF0">
    <property type="entry name" value="AGMATINE DEIMINASE-RELATED"/>
    <property type="match status" value="1"/>
</dbReference>
<organism evidence="2 3">
    <name type="scientific">Glaciecola petra</name>
    <dbReference type="NCBI Taxonomy" id="3075602"/>
    <lineage>
        <taxon>Bacteria</taxon>
        <taxon>Pseudomonadati</taxon>
        <taxon>Pseudomonadota</taxon>
        <taxon>Gammaproteobacteria</taxon>
        <taxon>Alteromonadales</taxon>
        <taxon>Alteromonadaceae</taxon>
        <taxon>Glaciecola</taxon>
    </lineage>
</organism>
<dbReference type="PANTHER" id="PTHR31377">
    <property type="entry name" value="AGMATINE DEIMINASE-RELATED"/>
    <property type="match status" value="1"/>
</dbReference>
<dbReference type="Proteomes" id="UP001253545">
    <property type="component" value="Unassembled WGS sequence"/>
</dbReference>
<dbReference type="Pfam" id="PF04371">
    <property type="entry name" value="PAD_porph"/>
    <property type="match status" value="1"/>
</dbReference>
<evidence type="ECO:0000313" key="3">
    <source>
        <dbReference type="Proteomes" id="UP001253545"/>
    </source>
</evidence>
<proteinExistence type="predicted"/>
<sequence length="350" mass="39837">MNLKKYTLLPEWADQEAVLLAWPTAKTDWATNLTETQQTYFNLIQAIDEIGCCIILLCHENELSKLKRRLEPSLKVALIAINYNDTWIRDYGFLTVSNHHKNVPLNFLFNAWGQKFAAELDNKVNEQLADLCRHKMLHVPLVLEGGAVEIDENQQLLSTASCLFNPKRNGDMSAPEYIDLFKQYLGAKSVDILKHGKLEGDDTDGHIDTLARFTPLMGIVVQSANNRPADPHFNSLLRLYNELKKRYPNYKIFSLPLPYIENTQGDRLPASYANFLILNKHILMPIYQQEEDNEALSVMQEAFANYKIVPIDCLSLVQQYGSLHCVSMQVPINTLKSEILAQAQLGVCEL</sequence>
<dbReference type="RefSeq" id="WP_311369738.1">
    <property type="nucleotide sequence ID" value="NZ_JAVRHX010000005.1"/>
</dbReference>
<keyword evidence="1" id="KW-0378">Hydrolase</keyword>
<evidence type="ECO:0000313" key="2">
    <source>
        <dbReference type="EMBL" id="MDT0596219.1"/>
    </source>
</evidence>
<dbReference type="EMBL" id="JAVRHX010000005">
    <property type="protein sequence ID" value="MDT0596219.1"/>
    <property type="molecule type" value="Genomic_DNA"/>
</dbReference>
<comment type="caution">
    <text evidence="2">The sequence shown here is derived from an EMBL/GenBank/DDBJ whole genome shotgun (WGS) entry which is preliminary data.</text>
</comment>
<dbReference type="SUPFAM" id="SSF55909">
    <property type="entry name" value="Pentein"/>
    <property type="match status" value="1"/>
</dbReference>
<evidence type="ECO:0000256" key="1">
    <source>
        <dbReference type="ARBA" id="ARBA00022801"/>
    </source>
</evidence>
<name>A0ABU2ZUA2_9ALTE</name>
<protein>
    <submittedName>
        <fullName evidence="2">Agmatine deiminase family protein</fullName>
    </submittedName>
</protein>
<gene>
    <name evidence="2" type="ORF">RM552_15295</name>
</gene>